<protein>
    <recommendedName>
        <fullName evidence="4">Secreted protein</fullName>
    </recommendedName>
</protein>
<dbReference type="EMBL" id="RSDW01000001">
    <property type="protein sequence ID" value="RSL17415.1"/>
    <property type="molecule type" value="Genomic_DNA"/>
</dbReference>
<dbReference type="InterPro" id="IPR006311">
    <property type="entry name" value="TAT_signal"/>
</dbReference>
<reference evidence="2 3" key="1">
    <citation type="submission" date="2018-12" db="EMBL/GenBank/DDBJ databases">
        <title>Sequencing of bacterial isolates from soil warming experiment in Harvard Forest, Massachusetts, USA.</title>
        <authorList>
            <person name="Deangelis K."/>
        </authorList>
    </citation>
    <scope>NUCLEOTIDE SEQUENCE [LARGE SCALE GENOMIC DNA]</scope>
    <source>
        <strain evidence="2 3">EB153</strain>
    </source>
</reference>
<dbReference type="Proteomes" id="UP000269669">
    <property type="component" value="Unassembled WGS sequence"/>
</dbReference>
<dbReference type="OrthoDB" id="9791578at2"/>
<evidence type="ECO:0000313" key="2">
    <source>
        <dbReference type="EMBL" id="RSL17415.1"/>
    </source>
</evidence>
<organism evidence="2 3">
    <name type="scientific">Edaphobacter aggregans</name>
    <dbReference type="NCBI Taxonomy" id="570835"/>
    <lineage>
        <taxon>Bacteria</taxon>
        <taxon>Pseudomonadati</taxon>
        <taxon>Acidobacteriota</taxon>
        <taxon>Terriglobia</taxon>
        <taxon>Terriglobales</taxon>
        <taxon>Acidobacteriaceae</taxon>
        <taxon>Edaphobacter</taxon>
    </lineage>
</organism>
<accession>A0A3R9QBQ1</accession>
<dbReference type="AlphaFoldDB" id="A0A3R9QBQ1"/>
<dbReference type="PROSITE" id="PS51318">
    <property type="entry name" value="TAT"/>
    <property type="match status" value="1"/>
</dbReference>
<feature type="region of interest" description="Disordered" evidence="1">
    <location>
        <begin position="1"/>
        <end position="26"/>
    </location>
</feature>
<sequence length="398" mass="43784">MTGQSSFSRAHTVRRKEAASPRELAQRLGHSRRDFLRGAAGMVLGTTLMGVSPFVRGQTAKKRKVIVITFGGGARDQETFAPEGQENIPHLLHELIPQSSFFTQVTNQGILGHYVATASLATGVYETLNNFSAIPPEHPTVFEYFRKDLRRPSSDAWVVAPSNGFNRIGESECRSYGPGLGARVVLPKHLLSAATSGTAADYEHLLRDNYETPLYTPPIGGGEFELQQLESILKLSVNDFRTHAQTLSSPDELSVYIAKRLMKQESPSLLWITMHDIDIAHSGAYSLYIDAIQRTDRLCTEIWKAIQSEPEYAGNTTLLILPDFGRDADEDPGGNGFQHHRTGDAASRTTWMMALGTGTRQGVVYDRPLQSIDLVPSLGAMMGFSPTLSQGKPIRELL</sequence>
<comment type="caution">
    <text evidence="2">The sequence shown here is derived from an EMBL/GenBank/DDBJ whole genome shotgun (WGS) entry which is preliminary data.</text>
</comment>
<dbReference type="RefSeq" id="WP_125485905.1">
    <property type="nucleotide sequence ID" value="NZ_RSDW01000001.1"/>
</dbReference>
<evidence type="ECO:0000313" key="3">
    <source>
        <dbReference type="Proteomes" id="UP000269669"/>
    </source>
</evidence>
<gene>
    <name evidence="2" type="ORF">EDE15_2948</name>
</gene>
<dbReference type="InterPro" id="IPR017850">
    <property type="entry name" value="Alkaline_phosphatase_core_sf"/>
</dbReference>
<name>A0A3R9QBQ1_9BACT</name>
<evidence type="ECO:0008006" key="4">
    <source>
        <dbReference type="Google" id="ProtNLM"/>
    </source>
</evidence>
<dbReference type="Gene3D" id="3.40.720.10">
    <property type="entry name" value="Alkaline Phosphatase, subunit A"/>
    <property type="match status" value="1"/>
</dbReference>
<proteinExistence type="predicted"/>
<keyword evidence="3" id="KW-1185">Reference proteome</keyword>
<evidence type="ECO:0000256" key="1">
    <source>
        <dbReference type="SAM" id="MobiDB-lite"/>
    </source>
</evidence>
<dbReference type="SUPFAM" id="SSF53649">
    <property type="entry name" value="Alkaline phosphatase-like"/>
    <property type="match status" value="1"/>
</dbReference>